<keyword evidence="9" id="KW-1185">Reference proteome</keyword>
<accession>A0A401FPN1</accession>
<dbReference type="PROSITE" id="PS51900">
    <property type="entry name" value="CB"/>
    <property type="match status" value="1"/>
</dbReference>
<evidence type="ECO:0000256" key="4">
    <source>
        <dbReference type="ARBA" id="ARBA00023172"/>
    </source>
</evidence>
<dbReference type="PANTHER" id="PTHR30349:SF64">
    <property type="entry name" value="PROPHAGE INTEGRASE INTD-RELATED"/>
    <property type="match status" value="1"/>
</dbReference>
<dbReference type="PANTHER" id="PTHR30349">
    <property type="entry name" value="PHAGE INTEGRASE-RELATED"/>
    <property type="match status" value="1"/>
</dbReference>
<dbReference type="AlphaFoldDB" id="A0A401FPN1"/>
<name>A0A401FPN1_9LACO</name>
<keyword evidence="2" id="KW-0229">DNA integration</keyword>
<dbReference type="Gene3D" id="1.10.150.130">
    <property type="match status" value="1"/>
</dbReference>
<evidence type="ECO:0000256" key="3">
    <source>
        <dbReference type="ARBA" id="ARBA00023125"/>
    </source>
</evidence>
<dbReference type="Pfam" id="PF00589">
    <property type="entry name" value="Phage_integrase"/>
    <property type="match status" value="1"/>
</dbReference>
<dbReference type="InterPro" id="IPR011010">
    <property type="entry name" value="DNA_brk_join_enz"/>
</dbReference>
<dbReference type="EMBL" id="BEXA01000008">
    <property type="protein sequence ID" value="GAY74228.1"/>
    <property type="molecule type" value="Genomic_DNA"/>
</dbReference>
<sequence>MQYEYNRGGDLNNKNISFVDYLVKWYQTFRKPNISEATRDKYLYSIRVAQNYFGTTPIADITTSMYQDFLNFYGKGDGTHANPPHAKATAEKINGHLKACVQNAINDGIITKDFTLNTQLVYDKSHTREHKYLSYNDSVKLISYIKTKLRSASTDNTIYFMILTALMTGMRISEIEGLSWDNVDLKNDTIRVEKTWNIKYKALAPTKNESSKRLIEINKDFSALLAKRKFEQNTEFQLAGQKNENNLVFNNHKNKLPDYGIINNVLDRTVKEAGIDTEINFHGLRHTHASILLYKGISIAYISHRLGHKNIDTTTRVYLHIIQELQSQEATKTADMLDTLLG</sequence>
<dbReference type="Proteomes" id="UP000286974">
    <property type="component" value="Unassembled WGS sequence"/>
</dbReference>
<dbReference type="CDD" id="cd01189">
    <property type="entry name" value="INT_ICEBs1_C_like"/>
    <property type="match status" value="1"/>
</dbReference>
<dbReference type="InterPro" id="IPR044068">
    <property type="entry name" value="CB"/>
</dbReference>
<dbReference type="InterPro" id="IPR013762">
    <property type="entry name" value="Integrase-like_cat_sf"/>
</dbReference>
<dbReference type="InterPro" id="IPR004107">
    <property type="entry name" value="Integrase_SAM-like_N"/>
</dbReference>
<dbReference type="GO" id="GO:0006310">
    <property type="term" value="P:DNA recombination"/>
    <property type="evidence" value="ECO:0007669"/>
    <property type="project" value="UniProtKB-KW"/>
</dbReference>
<dbReference type="InterPro" id="IPR010998">
    <property type="entry name" value="Integrase_recombinase_N"/>
</dbReference>
<dbReference type="InterPro" id="IPR050090">
    <property type="entry name" value="Tyrosine_recombinase_XerCD"/>
</dbReference>
<evidence type="ECO:0000259" key="7">
    <source>
        <dbReference type="PROSITE" id="PS51900"/>
    </source>
</evidence>
<dbReference type="GO" id="GO:0003677">
    <property type="term" value="F:DNA binding"/>
    <property type="evidence" value="ECO:0007669"/>
    <property type="project" value="UniProtKB-UniRule"/>
</dbReference>
<evidence type="ECO:0000313" key="9">
    <source>
        <dbReference type="Proteomes" id="UP000286974"/>
    </source>
</evidence>
<dbReference type="Gene3D" id="1.10.443.10">
    <property type="entry name" value="Intergrase catalytic core"/>
    <property type="match status" value="1"/>
</dbReference>
<dbReference type="SUPFAM" id="SSF56349">
    <property type="entry name" value="DNA breaking-rejoining enzymes"/>
    <property type="match status" value="1"/>
</dbReference>
<dbReference type="InterPro" id="IPR002104">
    <property type="entry name" value="Integrase_catalytic"/>
</dbReference>
<dbReference type="GO" id="GO:0015074">
    <property type="term" value="P:DNA integration"/>
    <property type="evidence" value="ECO:0007669"/>
    <property type="project" value="UniProtKB-KW"/>
</dbReference>
<evidence type="ECO:0000256" key="5">
    <source>
        <dbReference type="PROSITE-ProRule" id="PRU01248"/>
    </source>
</evidence>
<comment type="similarity">
    <text evidence="1">Belongs to the 'phage' integrase family.</text>
</comment>
<evidence type="ECO:0000313" key="8">
    <source>
        <dbReference type="EMBL" id="GAY74228.1"/>
    </source>
</evidence>
<feature type="domain" description="Core-binding (CB)" evidence="7">
    <location>
        <begin position="16"/>
        <end position="105"/>
    </location>
</feature>
<evidence type="ECO:0000259" key="6">
    <source>
        <dbReference type="PROSITE" id="PS51898"/>
    </source>
</evidence>
<keyword evidence="4" id="KW-0233">DNA recombination</keyword>
<evidence type="ECO:0000256" key="2">
    <source>
        <dbReference type="ARBA" id="ARBA00022908"/>
    </source>
</evidence>
<organism evidence="8 9">
    <name type="scientific">Lentilactobacillus kosonis</name>
    <dbReference type="NCBI Taxonomy" id="2810561"/>
    <lineage>
        <taxon>Bacteria</taxon>
        <taxon>Bacillati</taxon>
        <taxon>Bacillota</taxon>
        <taxon>Bacilli</taxon>
        <taxon>Lactobacillales</taxon>
        <taxon>Lactobacillaceae</taxon>
        <taxon>Lentilactobacillus</taxon>
    </lineage>
</organism>
<dbReference type="OrthoDB" id="9803188at2"/>
<protein>
    <submittedName>
        <fullName evidence="8">Phage integrase</fullName>
    </submittedName>
</protein>
<dbReference type="Pfam" id="PF14659">
    <property type="entry name" value="Phage_int_SAM_3"/>
    <property type="match status" value="1"/>
</dbReference>
<dbReference type="RefSeq" id="WP_125008907.1">
    <property type="nucleotide sequence ID" value="NZ_BEXA01000008.1"/>
</dbReference>
<reference evidence="8 9" key="1">
    <citation type="submission" date="2017-11" db="EMBL/GenBank/DDBJ databases">
        <title>Draft Genome Sequence of Lactobacillus curieae NBRC 111893 isolated from Koso, a Japanese sugar-Vegetable Fermented Beverage.</title>
        <authorList>
            <person name="Chiou T.Y."/>
            <person name="Oshima K."/>
            <person name="Suda W."/>
            <person name="Hattori M."/>
            <person name="Takahashi T."/>
        </authorList>
    </citation>
    <scope>NUCLEOTIDE SEQUENCE [LARGE SCALE GENOMIC DNA]</scope>
    <source>
        <strain evidence="8 9">NBRC111893</strain>
    </source>
</reference>
<keyword evidence="3 5" id="KW-0238">DNA-binding</keyword>
<evidence type="ECO:0000256" key="1">
    <source>
        <dbReference type="ARBA" id="ARBA00008857"/>
    </source>
</evidence>
<proteinExistence type="inferred from homology"/>
<gene>
    <name evidence="8" type="ORF">NBRC111893_2374</name>
</gene>
<feature type="domain" description="Tyr recombinase" evidence="6">
    <location>
        <begin position="128"/>
        <end position="331"/>
    </location>
</feature>
<dbReference type="PROSITE" id="PS51898">
    <property type="entry name" value="TYR_RECOMBINASE"/>
    <property type="match status" value="1"/>
</dbReference>
<comment type="caution">
    <text evidence="8">The sequence shown here is derived from an EMBL/GenBank/DDBJ whole genome shotgun (WGS) entry which is preliminary data.</text>
</comment>